<reference evidence="1" key="1">
    <citation type="submission" date="2021-01" db="EMBL/GenBank/DDBJ databases">
        <title>Whole genome shotgun sequence of Virgisporangium aurantiacum NBRC 16421.</title>
        <authorList>
            <person name="Komaki H."/>
            <person name="Tamura T."/>
        </authorList>
    </citation>
    <scope>NUCLEOTIDE SEQUENCE</scope>
    <source>
        <strain evidence="1">NBRC 16421</strain>
    </source>
</reference>
<name>A0A8J3Z8C4_9ACTN</name>
<gene>
    <name evidence="1" type="ORF">Vau01_064380</name>
</gene>
<dbReference type="EMBL" id="BOPG01000044">
    <property type="protein sequence ID" value="GIJ58922.1"/>
    <property type="molecule type" value="Genomic_DNA"/>
</dbReference>
<dbReference type="AlphaFoldDB" id="A0A8J3Z8C4"/>
<protein>
    <submittedName>
        <fullName evidence="1">Uncharacterized protein</fullName>
    </submittedName>
</protein>
<sequence>MTTATASPLFGSTDTAHRRSDEICQFSSGVTQRAIRTYLRALHALGYDVDPHPAPLVLLLRFVPSEAFASLPGDHSKLAQSIPAHVADLLFHAGDVPAGPTVATLVRCRSLARSLAIPVGI</sequence>
<evidence type="ECO:0000313" key="1">
    <source>
        <dbReference type="EMBL" id="GIJ58922.1"/>
    </source>
</evidence>
<dbReference type="Proteomes" id="UP000612585">
    <property type="component" value="Unassembled WGS sequence"/>
</dbReference>
<comment type="caution">
    <text evidence="1">The sequence shown here is derived from an EMBL/GenBank/DDBJ whole genome shotgun (WGS) entry which is preliminary data.</text>
</comment>
<accession>A0A8J3Z8C4</accession>
<proteinExistence type="predicted"/>
<keyword evidence="2" id="KW-1185">Reference proteome</keyword>
<evidence type="ECO:0000313" key="2">
    <source>
        <dbReference type="Proteomes" id="UP000612585"/>
    </source>
</evidence>
<organism evidence="1 2">
    <name type="scientific">Virgisporangium aurantiacum</name>
    <dbReference type="NCBI Taxonomy" id="175570"/>
    <lineage>
        <taxon>Bacteria</taxon>
        <taxon>Bacillati</taxon>
        <taxon>Actinomycetota</taxon>
        <taxon>Actinomycetes</taxon>
        <taxon>Micromonosporales</taxon>
        <taxon>Micromonosporaceae</taxon>
        <taxon>Virgisporangium</taxon>
    </lineage>
</organism>